<gene>
    <name evidence="1" type="ORF">UFOVP621_111</name>
</gene>
<name>A0A6J5N167_9CAUD</name>
<proteinExistence type="predicted"/>
<organism evidence="1">
    <name type="scientific">uncultured Caudovirales phage</name>
    <dbReference type="NCBI Taxonomy" id="2100421"/>
    <lineage>
        <taxon>Viruses</taxon>
        <taxon>Duplodnaviria</taxon>
        <taxon>Heunggongvirae</taxon>
        <taxon>Uroviricota</taxon>
        <taxon>Caudoviricetes</taxon>
        <taxon>Peduoviridae</taxon>
        <taxon>Maltschvirus</taxon>
        <taxon>Maltschvirus maltsch</taxon>
    </lineage>
</organism>
<evidence type="ECO:0000313" key="1">
    <source>
        <dbReference type="EMBL" id="CAB4153335.1"/>
    </source>
</evidence>
<dbReference type="EMBL" id="LR796586">
    <property type="protein sequence ID" value="CAB4153335.1"/>
    <property type="molecule type" value="Genomic_DNA"/>
</dbReference>
<reference evidence="1" key="1">
    <citation type="submission" date="2020-04" db="EMBL/GenBank/DDBJ databases">
        <authorList>
            <person name="Chiriac C."/>
            <person name="Salcher M."/>
            <person name="Ghai R."/>
            <person name="Kavagutti S V."/>
        </authorList>
    </citation>
    <scope>NUCLEOTIDE SEQUENCE</scope>
</reference>
<sequence>MLYEDDLDEGLTHQQRMLKELHLRRSEDELYALLDEALKRQDLERDGQ</sequence>
<accession>A0A6J5N167</accession>
<protein>
    <submittedName>
        <fullName evidence="1">Uncharacterized protein</fullName>
    </submittedName>
</protein>